<dbReference type="GO" id="GO:0005829">
    <property type="term" value="C:cytosol"/>
    <property type="evidence" value="ECO:0007669"/>
    <property type="project" value="TreeGrafter"/>
</dbReference>
<dbReference type="Proteomes" id="UP000294581">
    <property type="component" value="Unassembled WGS sequence"/>
</dbReference>
<dbReference type="InterPro" id="IPR042096">
    <property type="entry name" value="Dihydro-acid_dehy_C"/>
</dbReference>
<gene>
    <name evidence="2" type="ORF">C7445_11729</name>
</gene>
<dbReference type="PANTHER" id="PTHR43661">
    <property type="entry name" value="D-XYLONATE DEHYDRATASE"/>
    <property type="match status" value="1"/>
</dbReference>
<feature type="domain" description="Dihydroxy-acid/6-phosphogluconate dehydratase C-terminal" evidence="1">
    <location>
        <begin position="31"/>
        <end position="176"/>
    </location>
</feature>
<sequence length="256" mass="26735">MRRRLREMDGSDPDDVIVAPDIARSRGLTSTLVFPTGNLAPKGAVIKSTAIDPSVVDADGVYRHIGPAKVFTTERSAIEAIKNGSIEAGDVLVLTGCGPSGTGMEETYQLTSALKYLPFGKRVALVTDARFSGVSAGACIGHVGPEALAGGPIGRLRDGDLIQIEIDRVRLEGTVDFVGRLGAPVTPEEGAAVLAKRTPLADLAPDPDLPDDTRLWAALQSVSGGAWKGVVYDVDKIIEVIEAGKKALALSPQVDA</sequence>
<dbReference type="EMBL" id="SORF01000017">
    <property type="protein sequence ID" value="TDY42180.1"/>
    <property type="molecule type" value="Genomic_DNA"/>
</dbReference>
<dbReference type="SUPFAM" id="SSF52016">
    <property type="entry name" value="LeuD/IlvD-like"/>
    <property type="match status" value="1"/>
</dbReference>
<comment type="caution">
    <text evidence="2">The sequence shown here is derived from an EMBL/GenBank/DDBJ whole genome shotgun (WGS) entry which is preliminary data.</text>
</comment>
<reference evidence="2 3" key="1">
    <citation type="submission" date="2019-03" db="EMBL/GenBank/DDBJ databases">
        <title>Genomic Encyclopedia of Type Strains, Phase IV (KMG-IV): sequencing the most valuable type-strain genomes for metagenomic binning, comparative biology and taxonomic classification.</title>
        <authorList>
            <person name="Goeker M."/>
        </authorList>
    </citation>
    <scope>NUCLEOTIDE SEQUENCE [LARGE SCALE GENOMIC DNA]</scope>
    <source>
        <strain evidence="2 3">DSM 17974</strain>
    </source>
</reference>
<evidence type="ECO:0000259" key="1">
    <source>
        <dbReference type="Pfam" id="PF24877"/>
    </source>
</evidence>
<evidence type="ECO:0000313" key="2">
    <source>
        <dbReference type="EMBL" id="TDY42180.1"/>
    </source>
</evidence>
<name>A0A4R8LIV9_9BACL</name>
<dbReference type="Gene3D" id="3.50.30.80">
    <property type="entry name" value="IlvD/EDD C-terminal domain-like"/>
    <property type="match status" value="1"/>
</dbReference>
<organism evidence="2 3">
    <name type="scientific">Alicyclobacillus sacchari</name>
    <dbReference type="NCBI Taxonomy" id="392010"/>
    <lineage>
        <taxon>Bacteria</taxon>
        <taxon>Bacillati</taxon>
        <taxon>Bacillota</taxon>
        <taxon>Bacilli</taxon>
        <taxon>Bacillales</taxon>
        <taxon>Alicyclobacillaceae</taxon>
        <taxon>Alicyclobacillus</taxon>
    </lineage>
</organism>
<dbReference type="AlphaFoldDB" id="A0A4R8LIV9"/>
<keyword evidence="3" id="KW-1185">Reference proteome</keyword>
<dbReference type="Pfam" id="PF24877">
    <property type="entry name" value="ILV_EDD_C"/>
    <property type="match status" value="1"/>
</dbReference>
<dbReference type="PANTHER" id="PTHR43661:SF3">
    <property type="entry name" value="D-XYLONATE DEHYDRATASE YAGF-RELATED"/>
    <property type="match status" value="1"/>
</dbReference>
<accession>A0A4R8LIV9</accession>
<dbReference type="GO" id="GO:0016836">
    <property type="term" value="F:hydro-lyase activity"/>
    <property type="evidence" value="ECO:0007669"/>
    <property type="project" value="TreeGrafter"/>
</dbReference>
<dbReference type="PROSITE" id="PS00887">
    <property type="entry name" value="ILVD_EDD_2"/>
    <property type="match status" value="1"/>
</dbReference>
<evidence type="ECO:0000313" key="3">
    <source>
        <dbReference type="Proteomes" id="UP000294581"/>
    </source>
</evidence>
<proteinExistence type="predicted"/>
<protein>
    <submittedName>
        <fullName evidence="2">Dehydratase family protein</fullName>
    </submittedName>
</protein>
<dbReference type="InterPro" id="IPR056740">
    <property type="entry name" value="ILV_EDD_C"/>
</dbReference>
<dbReference type="InterPro" id="IPR020558">
    <property type="entry name" value="DiOHA_6PGluconate_deHydtase_CS"/>
</dbReference>